<feature type="transmembrane region" description="Helical" evidence="1">
    <location>
        <begin position="28"/>
        <end position="50"/>
    </location>
</feature>
<keyword evidence="1" id="KW-0812">Transmembrane</keyword>
<evidence type="ECO:0008006" key="3">
    <source>
        <dbReference type="Google" id="ProtNLM"/>
    </source>
</evidence>
<keyword evidence="1" id="KW-0472">Membrane</keyword>
<dbReference type="PANTHER" id="PTHR36459:SF1">
    <property type="entry name" value="FATTY ACID DESATURASE DOMAIN-CONTAINING PROTEIN-RELATED"/>
    <property type="match status" value="1"/>
</dbReference>
<feature type="transmembrane region" description="Helical" evidence="1">
    <location>
        <begin position="93"/>
        <end position="114"/>
    </location>
</feature>
<dbReference type="AlphaFoldDB" id="A0A7S2WIR8"/>
<accession>A0A7S2WIR8</accession>
<dbReference type="EMBL" id="HBHJ01017670">
    <property type="protein sequence ID" value="CAD9691192.1"/>
    <property type="molecule type" value="Transcribed_RNA"/>
</dbReference>
<evidence type="ECO:0000256" key="1">
    <source>
        <dbReference type="SAM" id="Phobius"/>
    </source>
</evidence>
<feature type="transmembrane region" description="Helical" evidence="1">
    <location>
        <begin position="249"/>
        <end position="268"/>
    </location>
</feature>
<feature type="transmembrane region" description="Helical" evidence="1">
    <location>
        <begin position="274"/>
        <end position="301"/>
    </location>
</feature>
<keyword evidence="1" id="KW-1133">Transmembrane helix</keyword>
<protein>
    <recommendedName>
        <fullName evidence="3">Fatty acid desaturase domain-containing protein</fullName>
    </recommendedName>
</protein>
<dbReference type="PANTHER" id="PTHR36459">
    <property type="entry name" value="ORF"/>
    <property type="match status" value="1"/>
</dbReference>
<reference evidence="2" key="1">
    <citation type="submission" date="2021-01" db="EMBL/GenBank/DDBJ databases">
        <authorList>
            <person name="Corre E."/>
            <person name="Pelletier E."/>
            <person name="Niang G."/>
            <person name="Scheremetjew M."/>
            <person name="Finn R."/>
            <person name="Kale V."/>
            <person name="Holt S."/>
            <person name="Cochrane G."/>
            <person name="Meng A."/>
            <person name="Brown T."/>
            <person name="Cohen L."/>
        </authorList>
    </citation>
    <scope>NUCLEOTIDE SEQUENCE</scope>
    <source>
        <strain evidence="2">CCMP1243</strain>
    </source>
</reference>
<sequence length="438" mass="50205">MHFFEKIYLDRLFQPRQSVKEAAAATSWRVLIGVILTINFLAFWGLPIFGMGQLWKLGVRQLVAPVFDLVDRNSLVRAFSHKFIYRSKDSTDFFLPSLLTILSILGSFAFLLWYQLRHGSLPWALILAYNCIWVGFGGRAMGTAYTMAHKEGHSPRLYRRGIHAVLGNIFENGIGILYGNVPNNFTTSHIQIHHRLNGGPGDTFFLWDLERCSLHDFMIYCHRVLMHTTGVSSLKYFALNDKPKLYQKLFQGFVTYWVYTPLVLLAVSNFSPSFVWWTFVEPHLCMSFFLGLINIGFHAFLEIDPKTKVPYDCICSTTIIDGEDDSFGEDDHMTHHNAPQVSHRDLGDYQAKQAAGREWKHLHASVFRGVSIVELSILVLIGQWDRLADLYVDYSGKLFKPEIMAMLEKRAKVKQVGFQEYITMTAGPIKPVTEKKFD</sequence>
<gene>
    <name evidence="2" type="ORF">RMAR1173_LOCUS11700</name>
</gene>
<evidence type="ECO:0000313" key="2">
    <source>
        <dbReference type="EMBL" id="CAD9691192.1"/>
    </source>
</evidence>
<proteinExistence type="predicted"/>
<feature type="transmembrane region" description="Helical" evidence="1">
    <location>
        <begin position="120"/>
        <end position="141"/>
    </location>
</feature>
<name>A0A7S2WIR8_9STRA</name>
<organism evidence="2">
    <name type="scientific">Rhizochromulina marina</name>
    <dbReference type="NCBI Taxonomy" id="1034831"/>
    <lineage>
        <taxon>Eukaryota</taxon>
        <taxon>Sar</taxon>
        <taxon>Stramenopiles</taxon>
        <taxon>Ochrophyta</taxon>
        <taxon>Dictyochophyceae</taxon>
        <taxon>Rhizochromulinales</taxon>
        <taxon>Rhizochromulina</taxon>
    </lineage>
</organism>